<dbReference type="EMBL" id="JACHBW010000024">
    <property type="protein sequence ID" value="MBB6106233.1"/>
    <property type="molecule type" value="Genomic_DNA"/>
</dbReference>
<dbReference type="GO" id="GO:0006310">
    <property type="term" value="P:DNA recombination"/>
    <property type="evidence" value="ECO:0007669"/>
    <property type="project" value="UniProtKB-KW"/>
</dbReference>
<dbReference type="Pfam" id="PF00589">
    <property type="entry name" value="Phage_integrase"/>
    <property type="match status" value="1"/>
</dbReference>
<dbReference type="PROSITE" id="PS51898">
    <property type="entry name" value="TYR_RECOMBINASE"/>
    <property type="match status" value="1"/>
</dbReference>
<accession>A0A7W9U395</accession>
<keyword evidence="3" id="KW-0233">DNA recombination</keyword>
<dbReference type="PANTHER" id="PTHR30629">
    <property type="entry name" value="PROPHAGE INTEGRASE"/>
    <property type="match status" value="1"/>
</dbReference>
<proteinExistence type="inferred from homology"/>
<dbReference type="InterPro" id="IPR025166">
    <property type="entry name" value="Integrase_DNA_bind_dom"/>
</dbReference>
<evidence type="ECO:0000256" key="1">
    <source>
        <dbReference type="ARBA" id="ARBA00008857"/>
    </source>
</evidence>
<dbReference type="InterPro" id="IPR050808">
    <property type="entry name" value="Phage_Integrase"/>
</dbReference>
<dbReference type="InterPro" id="IPR011010">
    <property type="entry name" value="DNA_brk_join_enz"/>
</dbReference>
<feature type="domain" description="Tyr recombinase" evidence="4">
    <location>
        <begin position="233"/>
        <end position="428"/>
    </location>
</feature>
<name>A0A7W9U395_9BURK</name>
<reference evidence="5 6" key="1">
    <citation type="submission" date="2020-08" db="EMBL/GenBank/DDBJ databases">
        <title>Above-ground endophytic microbial communities from plants in different locations in the United States.</title>
        <authorList>
            <person name="Frank C."/>
        </authorList>
    </citation>
    <scope>NUCLEOTIDE SEQUENCE [LARGE SCALE GENOMIC DNA]</scope>
    <source>
        <strain evidence="5 6">WP4_2_2</strain>
    </source>
</reference>
<sequence length="459" mass="51572">MAKVNFTAARVNGHSCPAGKSQAFIWDIAATGLGLRATAAGARTYIWQGKLDGATIRVSIGAPKDWGIDKARDEARRLKRLADAGKDPREEKAEQLAAVATRRLEARRKDATVREAWAAYLDAHRTKWSERHMLDHEHLAQAGGQEKKRGKGLTVAGPLAPLMGLKLSNLDAEHVATWLHGEAESRPTNAEQAYRKLRAFIRWCDERPDYRRLVPDGAYTARMVRDAVPRPKAKDDCLQREQLATWFNAVRRITNPIISTYLQGLLITGARREELAGLRWDDVDFQWRSLHVSDKVETATGRVIPLTPYLATLLLELKRLNDSPPNVRALARIGAEGKTWKPSEWVFSSKTSADGKLAEPRIAHTKAQQMAGLPHVTLHGLRRSFGTLSEWVECPVGVVAQIQGHKPSALAEKHYRRRPLDLLRMWHDKIEVWMLEQACIDFKSEQAIPKFKTLNTASQ</sequence>
<evidence type="ECO:0000256" key="2">
    <source>
        <dbReference type="ARBA" id="ARBA00022908"/>
    </source>
</evidence>
<evidence type="ECO:0000256" key="3">
    <source>
        <dbReference type="ARBA" id="ARBA00023172"/>
    </source>
</evidence>
<dbReference type="InterPro" id="IPR038488">
    <property type="entry name" value="Integrase_DNA-bd_sf"/>
</dbReference>
<dbReference type="PANTHER" id="PTHR30629:SF6">
    <property type="entry name" value="PROPHAGE INTEGRASE INTA-RELATED"/>
    <property type="match status" value="1"/>
</dbReference>
<organism evidence="5 6">
    <name type="scientific">Paraburkholderia bannensis</name>
    <dbReference type="NCBI Taxonomy" id="765414"/>
    <lineage>
        <taxon>Bacteria</taxon>
        <taxon>Pseudomonadati</taxon>
        <taxon>Pseudomonadota</taxon>
        <taxon>Betaproteobacteria</taxon>
        <taxon>Burkholderiales</taxon>
        <taxon>Burkholderiaceae</taxon>
        <taxon>Paraburkholderia</taxon>
    </lineage>
</organism>
<dbReference type="Gene3D" id="3.30.160.390">
    <property type="entry name" value="Integrase, DNA-binding domain"/>
    <property type="match status" value="1"/>
</dbReference>
<dbReference type="GO" id="GO:0015074">
    <property type="term" value="P:DNA integration"/>
    <property type="evidence" value="ECO:0007669"/>
    <property type="project" value="UniProtKB-KW"/>
</dbReference>
<gene>
    <name evidence="5" type="ORF">F4827_006105</name>
</gene>
<keyword evidence="2" id="KW-0229">DNA integration</keyword>
<comment type="caution">
    <text evidence="5">The sequence shown here is derived from an EMBL/GenBank/DDBJ whole genome shotgun (WGS) entry which is preliminary data.</text>
</comment>
<dbReference type="Proteomes" id="UP000571554">
    <property type="component" value="Unassembled WGS sequence"/>
</dbReference>
<evidence type="ECO:0000259" key="4">
    <source>
        <dbReference type="PROSITE" id="PS51898"/>
    </source>
</evidence>
<dbReference type="GO" id="GO:0003677">
    <property type="term" value="F:DNA binding"/>
    <property type="evidence" value="ECO:0007669"/>
    <property type="project" value="InterPro"/>
</dbReference>
<protein>
    <submittedName>
        <fullName evidence="5">Integrase</fullName>
    </submittedName>
</protein>
<dbReference type="RefSeq" id="WP_183731130.1">
    <property type="nucleotide sequence ID" value="NZ_JACHBW010000024.1"/>
</dbReference>
<dbReference type="Pfam" id="PF13356">
    <property type="entry name" value="Arm-DNA-bind_3"/>
    <property type="match status" value="1"/>
</dbReference>
<dbReference type="AlphaFoldDB" id="A0A7W9U395"/>
<dbReference type="SUPFAM" id="SSF56349">
    <property type="entry name" value="DNA breaking-rejoining enzymes"/>
    <property type="match status" value="1"/>
</dbReference>
<comment type="similarity">
    <text evidence="1">Belongs to the 'phage' integrase family.</text>
</comment>
<dbReference type="InterPro" id="IPR002104">
    <property type="entry name" value="Integrase_catalytic"/>
</dbReference>
<evidence type="ECO:0000313" key="6">
    <source>
        <dbReference type="Proteomes" id="UP000571554"/>
    </source>
</evidence>
<evidence type="ECO:0000313" key="5">
    <source>
        <dbReference type="EMBL" id="MBB6106233.1"/>
    </source>
</evidence>
<dbReference type="Gene3D" id="1.10.443.10">
    <property type="entry name" value="Intergrase catalytic core"/>
    <property type="match status" value="1"/>
</dbReference>
<dbReference type="InterPro" id="IPR013762">
    <property type="entry name" value="Integrase-like_cat_sf"/>
</dbReference>
<keyword evidence="6" id="KW-1185">Reference proteome</keyword>